<comment type="caution">
    <text evidence="2">The sequence shown here is derived from an EMBL/GenBank/DDBJ whole genome shotgun (WGS) entry which is preliminary data.</text>
</comment>
<name>A0ABV3T9W5_9GAMM</name>
<organism evidence="2 3">
    <name type="scientific">Spiribacter pallidus</name>
    <dbReference type="NCBI Taxonomy" id="1987936"/>
    <lineage>
        <taxon>Bacteria</taxon>
        <taxon>Pseudomonadati</taxon>
        <taxon>Pseudomonadota</taxon>
        <taxon>Gammaproteobacteria</taxon>
        <taxon>Chromatiales</taxon>
        <taxon>Ectothiorhodospiraceae</taxon>
        <taxon>Spiribacter</taxon>
    </lineage>
</organism>
<protein>
    <recommendedName>
        <fullName evidence="4">DUF4175 domain-containing protein</fullName>
    </recommendedName>
</protein>
<dbReference type="Proteomes" id="UP001556709">
    <property type="component" value="Unassembled WGS sequence"/>
</dbReference>
<keyword evidence="1" id="KW-0472">Membrane</keyword>
<dbReference type="RefSeq" id="WP_367958075.1">
    <property type="nucleotide sequence ID" value="NZ_JBAKFH010000003.1"/>
</dbReference>
<keyword evidence="3" id="KW-1185">Reference proteome</keyword>
<keyword evidence="1" id="KW-0812">Transmembrane</keyword>
<keyword evidence="1" id="KW-1133">Transmembrane helix</keyword>
<evidence type="ECO:0000256" key="1">
    <source>
        <dbReference type="SAM" id="Phobius"/>
    </source>
</evidence>
<feature type="transmembrane region" description="Helical" evidence="1">
    <location>
        <begin position="40"/>
        <end position="58"/>
    </location>
</feature>
<sequence>MDRSTAPGRGLLGLLAVLIVLAYAVPYGLLRDIPSWQAAFLFWTLFGVAAVAVIIRLISGWRP</sequence>
<evidence type="ECO:0008006" key="4">
    <source>
        <dbReference type="Google" id="ProtNLM"/>
    </source>
</evidence>
<reference evidence="2 3" key="1">
    <citation type="submission" date="2024-02" db="EMBL/GenBank/DDBJ databases">
        <title>New especies of Spiribacter isolated from saline water.</title>
        <authorList>
            <person name="Leon M.J."/>
            <person name="De La Haba R."/>
            <person name="Sanchez-Porro C."/>
            <person name="Ventosa A."/>
        </authorList>
    </citation>
    <scope>NUCLEOTIDE SEQUENCE [LARGE SCALE GENOMIC DNA]</scope>
    <source>
        <strain evidence="3">ag22IC6-390</strain>
    </source>
</reference>
<accession>A0ABV3T9W5</accession>
<dbReference type="EMBL" id="JBAKFM010000001">
    <property type="protein sequence ID" value="MEX0468422.1"/>
    <property type="molecule type" value="Genomic_DNA"/>
</dbReference>
<gene>
    <name evidence="2" type="ORF">V6X73_01550</name>
</gene>
<evidence type="ECO:0000313" key="2">
    <source>
        <dbReference type="EMBL" id="MEX0468422.1"/>
    </source>
</evidence>
<evidence type="ECO:0000313" key="3">
    <source>
        <dbReference type="Proteomes" id="UP001556709"/>
    </source>
</evidence>
<proteinExistence type="predicted"/>